<evidence type="ECO:0000256" key="5">
    <source>
        <dbReference type="ARBA" id="ARBA00022553"/>
    </source>
</evidence>
<dbReference type="CDD" id="cd00371">
    <property type="entry name" value="HMA"/>
    <property type="match status" value="3"/>
</dbReference>
<evidence type="ECO:0000256" key="3">
    <source>
        <dbReference type="ARBA" id="ARBA00022475"/>
    </source>
</evidence>
<dbReference type="InterPro" id="IPR059000">
    <property type="entry name" value="ATPase_P-type_domA"/>
</dbReference>
<dbReference type="PRINTS" id="PR00119">
    <property type="entry name" value="CATATPASE"/>
</dbReference>
<keyword evidence="5" id="KW-0597">Phosphoprotein</keyword>
<dbReference type="NCBIfam" id="TIGR01525">
    <property type="entry name" value="ATPase-IB_hvy"/>
    <property type="match status" value="1"/>
</dbReference>
<feature type="transmembrane region" description="Helical" evidence="15">
    <location>
        <begin position="540"/>
        <end position="567"/>
    </location>
</feature>
<name>A0A9D1MJ53_9FIRM</name>
<evidence type="ECO:0000313" key="18">
    <source>
        <dbReference type="Proteomes" id="UP000824110"/>
    </source>
</evidence>
<feature type="transmembrane region" description="Helical" evidence="15">
    <location>
        <begin position="864"/>
        <end position="884"/>
    </location>
</feature>
<keyword evidence="10" id="KW-1278">Translocase</keyword>
<keyword evidence="8 15" id="KW-0547">Nucleotide-binding</keyword>
<dbReference type="GO" id="GO:0005524">
    <property type="term" value="F:ATP binding"/>
    <property type="evidence" value="ECO:0007669"/>
    <property type="project" value="UniProtKB-UniRule"/>
</dbReference>
<dbReference type="PROSITE" id="PS00154">
    <property type="entry name" value="ATPASE_E1_E2"/>
    <property type="match status" value="1"/>
</dbReference>
<protein>
    <recommendedName>
        <fullName evidence="13">Cd(2+)-exporting ATPase</fullName>
        <ecNumber evidence="13">7.2.2.21</ecNumber>
    </recommendedName>
</protein>
<gene>
    <name evidence="17" type="primary">cadA</name>
    <name evidence="17" type="ORF">IAB69_00205</name>
</gene>
<evidence type="ECO:0000256" key="11">
    <source>
        <dbReference type="ARBA" id="ARBA00022989"/>
    </source>
</evidence>
<dbReference type="InterPro" id="IPR006121">
    <property type="entry name" value="HMA_dom"/>
</dbReference>
<comment type="subcellular location">
    <subcellularLocation>
        <location evidence="1">Cell membrane</location>
        <topology evidence="1">Multi-pass membrane protein</topology>
    </subcellularLocation>
</comment>
<comment type="similarity">
    <text evidence="2 15">Belongs to the cation transport ATPase (P-type) (TC 3.A.3) family. Type IB subfamily.</text>
</comment>
<dbReference type="PRINTS" id="PR00941">
    <property type="entry name" value="CDATPASE"/>
</dbReference>
<dbReference type="InterPro" id="IPR023298">
    <property type="entry name" value="ATPase_P-typ_TM_dom_sf"/>
</dbReference>
<dbReference type="AlphaFoldDB" id="A0A9D1MJ53"/>
<evidence type="ECO:0000256" key="15">
    <source>
        <dbReference type="RuleBase" id="RU362081"/>
    </source>
</evidence>
<dbReference type="PROSITE" id="PS50846">
    <property type="entry name" value="HMA_2"/>
    <property type="match status" value="2"/>
</dbReference>
<evidence type="ECO:0000256" key="14">
    <source>
        <dbReference type="ARBA" id="ARBA00049338"/>
    </source>
</evidence>
<dbReference type="GO" id="GO:0008551">
    <property type="term" value="F:P-type cadmium transporter activity"/>
    <property type="evidence" value="ECO:0007669"/>
    <property type="project" value="UniProtKB-EC"/>
</dbReference>
<dbReference type="NCBIfam" id="TIGR01494">
    <property type="entry name" value="ATPase_P-type"/>
    <property type="match status" value="1"/>
</dbReference>
<dbReference type="GO" id="GO:0016887">
    <property type="term" value="F:ATP hydrolysis activity"/>
    <property type="evidence" value="ECO:0007669"/>
    <property type="project" value="InterPro"/>
</dbReference>
<evidence type="ECO:0000256" key="6">
    <source>
        <dbReference type="ARBA" id="ARBA00022692"/>
    </source>
</evidence>
<evidence type="ECO:0000259" key="16">
    <source>
        <dbReference type="PROSITE" id="PS50846"/>
    </source>
</evidence>
<dbReference type="GO" id="GO:0005886">
    <property type="term" value="C:plasma membrane"/>
    <property type="evidence" value="ECO:0007669"/>
    <property type="project" value="UniProtKB-SubCell"/>
</dbReference>
<keyword evidence="12 15" id="KW-0472">Membrane</keyword>
<dbReference type="PROSITE" id="PS01047">
    <property type="entry name" value="HMA_1"/>
    <property type="match status" value="3"/>
</dbReference>
<dbReference type="InterPro" id="IPR017969">
    <property type="entry name" value="Heavy-metal-associated_CS"/>
</dbReference>
<evidence type="ECO:0000313" key="17">
    <source>
        <dbReference type="EMBL" id="HIU61062.1"/>
    </source>
</evidence>
<dbReference type="Pfam" id="PF00122">
    <property type="entry name" value="E1-E2_ATPase"/>
    <property type="match status" value="1"/>
</dbReference>
<dbReference type="Gene3D" id="2.70.150.10">
    <property type="entry name" value="Calcium-transporting ATPase, cytoplasmic transduction domain A"/>
    <property type="match status" value="1"/>
</dbReference>
<evidence type="ECO:0000256" key="10">
    <source>
        <dbReference type="ARBA" id="ARBA00022967"/>
    </source>
</evidence>
<keyword evidence="7 15" id="KW-0479">Metal-binding</keyword>
<dbReference type="SUPFAM" id="SSF55008">
    <property type="entry name" value="HMA, heavy metal-associated domain"/>
    <property type="match status" value="3"/>
</dbReference>
<feature type="transmembrane region" description="Helical" evidence="15">
    <location>
        <begin position="579"/>
        <end position="600"/>
    </location>
</feature>
<comment type="catalytic activity">
    <reaction evidence="14">
        <text>Cd(2+)(in) + ATP + H2O = Cd(2+)(out) + ADP + phosphate + H(+)</text>
        <dbReference type="Rhea" id="RHEA:12132"/>
        <dbReference type="ChEBI" id="CHEBI:15377"/>
        <dbReference type="ChEBI" id="CHEBI:15378"/>
        <dbReference type="ChEBI" id="CHEBI:30616"/>
        <dbReference type="ChEBI" id="CHEBI:43474"/>
        <dbReference type="ChEBI" id="CHEBI:48775"/>
        <dbReference type="ChEBI" id="CHEBI:456216"/>
        <dbReference type="EC" id="7.2.2.21"/>
    </reaction>
</comment>
<reference evidence="17" key="1">
    <citation type="submission" date="2020-10" db="EMBL/GenBank/DDBJ databases">
        <authorList>
            <person name="Gilroy R."/>
        </authorList>
    </citation>
    <scope>NUCLEOTIDE SEQUENCE</scope>
    <source>
        <strain evidence="17">CHK195-12923</strain>
    </source>
</reference>
<dbReference type="InterPro" id="IPR036163">
    <property type="entry name" value="HMA_dom_sf"/>
</dbReference>
<keyword evidence="6 15" id="KW-0812">Transmembrane</keyword>
<dbReference type="NCBIfam" id="TIGR01512">
    <property type="entry name" value="ATPase-IB2_Cd"/>
    <property type="match status" value="1"/>
</dbReference>
<dbReference type="Gene3D" id="3.40.1110.10">
    <property type="entry name" value="Calcium-transporting ATPase, cytoplasmic domain N"/>
    <property type="match status" value="1"/>
</dbReference>
<dbReference type="PANTHER" id="PTHR48085">
    <property type="entry name" value="CADMIUM/ZINC-TRANSPORTING ATPASE HMA2-RELATED"/>
    <property type="match status" value="1"/>
</dbReference>
<dbReference type="SUPFAM" id="SSF81665">
    <property type="entry name" value="Calcium ATPase, transmembrane domain M"/>
    <property type="match status" value="1"/>
</dbReference>
<organism evidence="17 18">
    <name type="scientific">Candidatus Coproplasma excrementigallinarum</name>
    <dbReference type="NCBI Taxonomy" id="2840747"/>
    <lineage>
        <taxon>Bacteria</taxon>
        <taxon>Bacillati</taxon>
        <taxon>Bacillota</taxon>
        <taxon>Clostridia</taxon>
        <taxon>Eubacteriales</taxon>
        <taxon>Candidatus Coproplasma</taxon>
    </lineage>
</organism>
<dbReference type="InterPro" id="IPR001757">
    <property type="entry name" value="P_typ_ATPase"/>
</dbReference>
<feature type="transmembrane region" description="Helical" evidence="15">
    <location>
        <begin position="306"/>
        <end position="326"/>
    </location>
</feature>
<dbReference type="InterPro" id="IPR027256">
    <property type="entry name" value="P-typ_ATPase_IB"/>
</dbReference>
<evidence type="ECO:0000256" key="4">
    <source>
        <dbReference type="ARBA" id="ARBA00022539"/>
    </source>
</evidence>
<dbReference type="InterPro" id="IPR008250">
    <property type="entry name" value="ATPase_P-typ_transduc_dom_A_sf"/>
</dbReference>
<keyword evidence="3 15" id="KW-1003">Cell membrane</keyword>
<dbReference type="Gene3D" id="3.40.50.1000">
    <property type="entry name" value="HAD superfamily/HAD-like"/>
    <property type="match status" value="1"/>
</dbReference>
<keyword evidence="9 15" id="KW-0067">ATP-binding</keyword>
<dbReference type="PANTHER" id="PTHR48085:SF5">
    <property type="entry name" value="CADMIUM_ZINC-TRANSPORTING ATPASE HMA4-RELATED"/>
    <property type="match status" value="1"/>
</dbReference>
<dbReference type="Gene3D" id="3.30.70.100">
    <property type="match status" value="3"/>
</dbReference>
<feature type="transmembrane region" description="Helical" evidence="15">
    <location>
        <begin position="890"/>
        <end position="911"/>
    </location>
</feature>
<dbReference type="EMBL" id="DVNE01000002">
    <property type="protein sequence ID" value="HIU61062.1"/>
    <property type="molecule type" value="Genomic_DNA"/>
</dbReference>
<comment type="caution">
    <text evidence="17">The sequence shown here is derived from an EMBL/GenBank/DDBJ whole genome shotgun (WGS) entry which is preliminary data.</text>
</comment>
<evidence type="ECO:0000256" key="7">
    <source>
        <dbReference type="ARBA" id="ARBA00022723"/>
    </source>
</evidence>
<evidence type="ECO:0000256" key="8">
    <source>
        <dbReference type="ARBA" id="ARBA00022741"/>
    </source>
</evidence>
<feature type="transmembrane region" description="Helical" evidence="15">
    <location>
        <begin position="332"/>
        <end position="351"/>
    </location>
</feature>
<keyword evidence="4" id="KW-0104">Cadmium</keyword>
<feature type="domain" description="HMA" evidence="16">
    <location>
        <begin position="149"/>
        <end position="214"/>
    </location>
</feature>
<accession>A0A9D1MJ53</accession>
<dbReference type="EC" id="7.2.2.21" evidence="13"/>
<dbReference type="SUPFAM" id="SSF56784">
    <property type="entry name" value="HAD-like"/>
    <property type="match status" value="1"/>
</dbReference>
<evidence type="ECO:0000256" key="9">
    <source>
        <dbReference type="ARBA" id="ARBA00022840"/>
    </source>
</evidence>
<dbReference type="InterPro" id="IPR023214">
    <property type="entry name" value="HAD_sf"/>
</dbReference>
<dbReference type="InterPro" id="IPR036412">
    <property type="entry name" value="HAD-like_sf"/>
</dbReference>
<dbReference type="SUPFAM" id="SSF81653">
    <property type="entry name" value="Calcium ATPase, transduction domain A"/>
    <property type="match status" value="1"/>
</dbReference>
<evidence type="ECO:0000256" key="12">
    <source>
        <dbReference type="ARBA" id="ARBA00023136"/>
    </source>
</evidence>
<dbReference type="InterPro" id="IPR023299">
    <property type="entry name" value="ATPase_P-typ_cyto_dom_N"/>
</dbReference>
<dbReference type="InterPro" id="IPR018303">
    <property type="entry name" value="ATPase_P-typ_P_site"/>
</dbReference>
<dbReference type="Pfam" id="PF00702">
    <property type="entry name" value="Hydrolase"/>
    <property type="match status" value="1"/>
</dbReference>
<proteinExistence type="inferred from homology"/>
<evidence type="ECO:0000256" key="2">
    <source>
        <dbReference type="ARBA" id="ARBA00006024"/>
    </source>
</evidence>
<dbReference type="InterPro" id="IPR051014">
    <property type="entry name" value="Cation_Transport_ATPase_IB"/>
</dbReference>
<sequence length="917" mass="97906">MNKVFKVDGLDCASCAAELEELVSRVEGVKDAAVDFIGQKVRFTCSFEEQAEKVKAVCNSFEDVKVVADLSSDTACPQESGHAHCGCHSHGEKHKEEHAHCCHSHGEEHKEEHAHCGCHSHGEEHKEHAHCCHSHSGNDAAESGEGVLGRREIQLENIDCASCAAELEEMIGGLKGVRNASVDFISQKVRFDCDDDSVVEDVKNCCRGFEEVRVVETAPSSAEKIKIKGLDCANCARELEELLNKTEGVSATVDFMNMTVNLSAKNAAARERAVYEITHFEDVEIVGEEHKKPVAKGLFRQHLREIVLIIVSVVFFIPALVLNLAGGDIGVIISYPLFAVSYLSVGWEVLVNTVKNVAKGRVFDENFLMTIASVAAIVLGVVEGDGLYEGVAVMLLYQIGELLQSIAVGSSRNSITKLMDLKSDSATLLRDGQQITVKPEELAEGDIILIKAGEKVPVDGVIVKGESALDMRSLNGESLPTSVSEGQEILSGAINISKAIEVKVLRRYSDSAVAKILDLVENSTAKKAKPEKFITKFAKYYTPAVCAAALVVAALVPTIICAVNGLFVWATYAEWISRALSFLVISCPCALVISVPLSYFGGIGRAARSGILVKGSTCLDELARCTVAAFDKTGTITEGSFRIISSDGERVEQLAAAAEKYSSHPIAVAFEGVQTPYTASDAEEIAGRGVKCMADGKVLLCGNARLLKENGVQFEEKSSIYTVVYVALDGTYVGCIEIGDGVKADAKRAIAELKAQGVSYCTMLTGDNPARAEAVAAEVGLDGFEAGLLPDGKLKKAEELKERGKLIYVGDGINDAPVMAAADCAVSMGKVGSDAAIEASDVVLVTDNLELLPKARCISRGTRAIVFQNIIGSLAVKFAVMVLGVTLSSFMLIFAVAADVGVMLVAVLNAMRTKLIK</sequence>
<keyword evidence="11 15" id="KW-1133">Transmembrane helix</keyword>
<reference evidence="17" key="2">
    <citation type="journal article" date="2021" name="PeerJ">
        <title>Extensive microbial diversity within the chicken gut microbiome revealed by metagenomics and culture.</title>
        <authorList>
            <person name="Gilroy R."/>
            <person name="Ravi A."/>
            <person name="Getino M."/>
            <person name="Pursley I."/>
            <person name="Horton D.L."/>
            <person name="Alikhan N.F."/>
            <person name="Baker D."/>
            <person name="Gharbi K."/>
            <person name="Hall N."/>
            <person name="Watson M."/>
            <person name="Adriaenssens E.M."/>
            <person name="Foster-Nyarko E."/>
            <person name="Jarju S."/>
            <person name="Secka A."/>
            <person name="Antonio M."/>
            <person name="Oren A."/>
            <person name="Chaudhuri R.R."/>
            <person name="La Ragione R."/>
            <person name="Hildebrand F."/>
            <person name="Pallen M.J."/>
        </authorList>
    </citation>
    <scope>NUCLEOTIDE SEQUENCE</scope>
    <source>
        <strain evidence="17">CHK195-12923</strain>
    </source>
</reference>
<evidence type="ECO:0000256" key="13">
    <source>
        <dbReference type="ARBA" id="ARBA00039103"/>
    </source>
</evidence>
<feature type="domain" description="HMA" evidence="16">
    <location>
        <begin position="1"/>
        <end position="69"/>
    </location>
</feature>
<evidence type="ECO:0000256" key="1">
    <source>
        <dbReference type="ARBA" id="ARBA00004651"/>
    </source>
</evidence>
<dbReference type="GO" id="GO:0046872">
    <property type="term" value="F:metal ion binding"/>
    <property type="evidence" value="ECO:0007669"/>
    <property type="project" value="UniProtKB-KW"/>
</dbReference>
<dbReference type="Pfam" id="PF00403">
    <property type="entry name" value="HMA"/>
    <property type="match status" value="3"/>
</dbReference>
<dbReference type="Proteomes" id="UP000824110">
    <property type="component" value="Unassembled WGS sequence"/>
</dbReference>